<evidence type="ECO:0000313" key="1">
    <source>
        <dbReference type="EMBL" id="TYK31723.1"/>
    </source>
</evidence>
<gene>
    <name evidence="2" type="ORF">FNJ60_15210</name>
    <name evidence="1" type="ORF">FNJ60_15220</name>
</gene>
<sequence length="30" mass="3500">MEKILSDLKAMRLPGMAQTWQNLMEAHKID</sequence>
<evidence type="ECO:0000313" key="3">
    <source>
        <dbReference type="Proteomes" id="UP000324383"/>
    </source>
</evidence>
<comment type="caution">
    <text evidence="2">The sequence shown here is derived from an EMBL/GenBank/DDBJ whole genome shotgun (WGS) entry which is preliminary data.</text>
</comment>
<proteinExistence type="predicted"/>
<dbReference type="EMBL" id="VKLW01000135">
    <property type="protein sequence ID" value="TYK31723.1"/>
    <property type="molecule type" value="Genomic_DNA"/>
</dbReference>
<feature type="non-terminal residue" evidence="2">
    <location>
        <position position="30"/>
    </location>
</feature>
<dbReference type="AlphaFoldDB" id="A0A5D3E937"/>
<evidence type="ECO:0000313" key="2">
    <source>
        <dbReference type="EMBL" id="TYK31725.1"/>
    </source>
</evidence>
<keyword evidence="3" id="KW-1185">Reference proteome</keyword>
<name>A0A5D3E937_9BACE</name>
<dbReference type="EMBL" id="VKLW01000133">
    <property type="protein sequence ID" value="TYK31725.1"/>
    <property type="molecule type" value="Genomic_DNA"/>
</dbReference>
<accession>A0A5D3E937</accession>
<protein>
    <submittedName>
        <fullName evidence="2">Transposase</fullName>
    </submittedName>
</protein>
<reference evidence="2 3" key="1">
    <citation type="submission" date="2019-07" db="EMBL/GenBank/DDBJ databases">
        <title>Draft Genome Sequences of Bacteroides pyogenes Strains Isolated from the Uterus Holstein Dairy Cows with Metritis.</title>
        <authorList>
            <person name="Cunha F."/>
            <person name="Galvao K.N."/>
            <person name="Jeon S.J."/>
            <person name="Jeong K.C."/>
        </authorList>
    </citation>
    <scope>NUCLEOTIDE SEQUENCE [LARGE SCALE GENOMIC DNA]</scope>
    <source>
        <strain evidence="2 3">KG-31</strain>
    </source>
</reference>
<dbReference type="Proteomes" id="UP000324383">
    <property type="component" value="Unassembled WGS sequence"/>
</dbReference>
<organism evidence="2 3">
    <name type="scientific">Bacteroides pyogenes</name>
    <dbReference type="NCBI Taxonomy" id="310300"/>
    <lineage>
        <taxon>Bacteria</taxon>
        <taxon>Pseudomonadati</taxon>
        <taxon>Bacteroidota</taxon>
        <taxon>Bacteroidia</taxon>
        <taxon>Bacteroidales</taxon>
        <taxon>Bacteroidaceae</taxon>
        <taxon>Bacteroides</taxon>
    </lineage>
</organism>